<accession>A0ABN8TS64</accession>
<protein>
    <submittedName>
        <fullName evidence="1">Uncharacterized protein</fullName>
    </submittedName>
</protein>
<comment type="caution">
    <text evidence="1">The sequence shown here is derived from an EMBL/GenBank/DDBJ whole genome shotgun (WGS) entry which is preliminary data.</text>
</comment>
<organism evidence="1 2">
    <name type="scientific">Vibrio aestuarianus</name>
    <dbReference type="NCBI Taxonomy" id="28171"/>
    <lineage>
        <taxon>Bacteria</taxon>
        <taxon>Pseudomonadati</taxon>
        <taxon>Pseudomonadota</taxon>
        <taxon>Gammaproteobacteria</taxon>
        <taxon>Vibrionales</taxon>
        <taxon>Vibrionaceae</taxon>
        <taxon>Vibrio</taxon>
    </lineage>
</organism>
<dbReference type="EMBL" id="CALYLK010000136">
    <property type="protein sequence ID" value="CAH8231897.1"/>
    <property type="molecule type" value="Genomic_DNA"/>
</dbReference>
<evidence type="ECO:0000313" key="1">
    <source>
        <dbReference type="EMBL" id="CAH8231897.1"/>
    </source>
</evidence>
<dbReference type="Proteomes" id="UP001152658">
    <property type="component" value="Unassembled WGS sequence"/>
</dbReference>
<proteinExistence type="predicted"/>
<gene>
    <name evidence="1" type="ORF">VAE063_950050</name>
</gene>
<keyword evidence="2" id="KW-1185">Reference proteome</keyword>
<dbReference type="RefSeq" id="WP_280545674.1">
    <property type="nucleotide sequence ID" value="NZ_JAKMYL010000043.1"/>
</dbReference>
<evidence type="ECO:0000313" key="2">
    <source>
        <dbReference type="Proteomes" id="UP001152658"/>
    </source>
</evidence>
<name>A0ABN8TS64_9VIBR</name>
<sequence>MKFPYFLLTALLDKITLYECLRLTGSASTQLDHDRVTLLNIASNFVEHDSILLAE</sequence>
<reference evidence="1" key="1">
    <citation type="submission" date="2022-06" db="EMBL/GenBank/DDBJ databases">
        <authorList>
            <person name="Goudenege D."/>
            <person name="Le Roux F."/>
        </authorList>
    </citation>
    <scope>NUCLEOTIDE SEQUENCE</scope>
    <source>
        <strain evidence="1">12-063</strain>
    </source>
</reference>